<sequence length="659" mass="71087">MASPKVSVIVPVYNCRTTVEGTLRSVFEQTLAPELIEVVAVDDGSTDGSGEELDRLATQHPGLSVVYQPNSGGPGGPRNTAIERARGEYLFFLDADDRLGPEALERLCAMADENGTDIAIGNYVGVGRGVARFDKNVPRVTVDDPDFDVYSRSLTAHKLFRRDLVERHGIRFPAGILSGEDKVFTAHALLHSSGVSIVADYDCYFLVERNDGTSIMQTGGAGPTEYFDRAARPLLENVMSHTKPGPVRDRMLIRHFQRDVLHRFNGTFLAGDADLRRATRDGARNLCEDFLSQAVLRRMPPRHRLLAHCARSGHQELLSKIVQAHLAPEPVPVVVDKDHAYLRYPGFREPGAAISDSYYDVTDRLRVERHMTALGWDGDRLRASGTVRLGQVDTAGQSVRMLLRDKKSGAEHRVPAESDGDGGFTVDIDACTAASGAPLPAGAWDLHVEVVCDQLAKEGRLGADRSPDLGAPPARFVTSEDGAGAGVTPFFTRAYDNLTLTVVPGPAALEKLLRVEEIGWDGGARLRVRGHVPAGSGAAGRVGLAVRVEPRGEGTGREAEVRLTAGDGRMEFTAVADLRGLAAGRWDIWLAFTVGGETVRLRVPMPDAPKAAAVPCAAFGMRRAAYYRTGGGNLAVHVVPGKVPALARSAGRRLGRARR</sequence>
<name>A0A4R5BT38_9ACTN</name>
<protein>
    <submittedName>
        <fullName evidence="3">Glycosyltransferase family 2 protein</fullName>
    </submittedName>
</protein>
<dbReference type="EMBL" id="SMKU01000052">
    <property type="protein sequence ID" value="TDD90218.1"/>
    <property type="molecule type" value="Genomic_DNA"/>
</dbReference>
<feature type="domain" description="TarS/TarP linker" evidence="2">
    <location>
        <begin position="223"/>
        <end position="319"/>
    </location>
</feature>
<dbReference type="SUPFAM" id="SSF53448">
    <property type="entry name" value="Nucleotide-diphospho-sugar transferases"/>
    <property type="match status" value="1"/>
</dbReference>
<dbReference type="InterPro" id="IPR029044">
    <property type="entry name" value="Nucleotide-diphossugar_trans"/>
</dbReference>
<dbReference type="AlphaFoldDB" id="A0A4R5BT38"/>
<dbReference type="Gene3D" id="3.90.550.10">
    <property type="entry name" value="Spore Coat Polysaccharide Biosynthesis Protein SpsA, Chain A"/>
    <property type="match status" value="1"/>
</dbReference>
<dbReference type="PANTHER" id="PTHR22916">
    <property type="entry name" value="GLYCOSYLTRANSFERASE"/>
    <property type="match status" value="1"/>
</dbReference>
<keyword evidence="4" id="KW-1185">Reference proteome</keyword>
<dbReference type="Proteomes" id="UP000294513">
    <property type="component" value="Unassembled WGS sequence"/>
</dbReference>
<dbReference type="InterPro" id="IPR054028">
    <property type="entry name" value="TarS/TarP_linker"/>
</dbReference>
<accession>A0A4R5BT38</accession>
<evidence type="ECO:0000313" key="4">
    <source>
        <dbReference type="Proteomes" id="UP000294513"/>
    </source>
</evidence>
<dbReference type="RefSeq" id="WP_131892862.1">
    <property type="nucleotide sequence ID" value="NZ_SMKU01000052.1"/>
</dbReference>
<dbReference type="PANTHER" id="PTHR22916:SF3">
    <property type="entry name" value="UDP-GLCNAC:BETAGAL BETA-1,3-N-ACETYLGLUCOSAMINYLTRANSFERASE-LIKE PROTEIN 1"/>
    <property type="match status" value="1"/>
</dbReference>
<proteinExistence type="predicted"/>
<evidence type="ECO:0000259" key="1">
    <source>
        <dbReference type="Pfam" id="PF00535"/>
    </source>
</evidence>
<dbReference type="OrthoDB" id="2676521at2"/>
<evidence type="ECO:0000259" key="2">
    <source>
        <dbReference type="Pfam" id="PF22181"/>
    </source>
</evidence>
<dbReference type="Pfam" id="PF00535">
    <property type="entry name" value="Glycos_transf_2"/>
    <property type="match status" value="1"/>
</dbReference>
<keyword evidence="3" id="KW-0808">Transferase</keyword>
<dbReference type="GO" id="GO:0016758">
    <property type="term" value="F:hexosyltransferase activity"/>
    <property type="evidence" value="ECO:0007669"/>
    <property type="project" value="UniProtKB-ARBA"/>
</dbReference>
<evidence type="ECO:0000313" key="3">
    <source>
        <dbReference type="EMBL" id="TDD90218.1"/>
    </source>
</evidence>
<feature type="domain" description="Glycosyltransferase 2-like" evidence="1">
    <location>
        <begin position="7"/>
        <end position="136"/>
    </location>
</feature>
<gene>
    <name evidence="3" type="ORF">E1298_13305</name>
</gene>
<dbReference type="Pfam" id="PF22181">
    <property type="entry name" value="TarS_linker"/>
    <property type="match status" value="1"/>
</dbReference>
<comment type="caution">
    <text evidence="3">The sequence shown here is derived from an EMBL/GenBank/DDBJ whole genome shotgun (WGS) entry which is preliminary data.</text>
</comment>
<dbReference type="InterPro" id="IPR001173">
    <property type="entry name" value="Glyco_trans_2-like"/>
</dbReference>
<reference evidence="3 4" key="1">
    <citation type="submission" date="2019-03" db="EMBL/GenBank/DDBJ databases">
        <title>Draft genome sequences of novel Actinobacteria.</title>
        <authorList>
            <person name="Sahin N."/>
            <person name="Ay H."/>
            <person name="Saygin H."/>
        </authorList>
    </citation>
    <scope>NUCLEOTIDE SEQUENCE [LARGE SCALE GENOMIC DNA]</scope>
    <source>
        <strain evidence="3 4">H3C3</strain>
    </source>
</reference>
<organism evidence="3 4">
    <name type="scientific">Actinomadura rubrisoli</name>
    <dbReference type="NCBI Taxonomy" id="2530368"/>
    <lineage>
        <taxon>Bacteria</taxon>
        <taxon>Bacillati</taxon>
        <taxon>Actinomycetota</taxon>
        <taxon>Actinomycetes</taxon>
        <taxon>Streptosporangiales</taxon>
        <taxon>Thermomonosporaceae</taxon>
        <taxon>Actinomadura</taxon>
    </lineage>
</organism>
<dbReference type="CDD" id="cd00761">
    <property type="entry name" value="Glyco_tranf_GTA_type"/>
    <property type="match status" value="1"/>
</dbReference>